<protein>
    <submittedName>
        <fullName evidence="3">MerR family transcriptional regulator</fullName>
    </submittedName>
</protein>
<dbReference type="GO" id="GO:0003700">
    <property type="term" value="F:DNA-binding transcription factor activity"/>
    <property type="evidence" value="ECO:0007669"/>
    <property type="project" value="InterPro"/>
</dbReference>
<evidence type="ECO:0000259" key="2">
    <source>
        <dbReference type="PROSITE" id="PS50937"/>
    </source>
</evidence>
<proteinExistence type="predicted"/>
<keyword evidence="4" id="KW-1185">Reference proteome</keyword>
<keyword evidence="1" id="KW-0238">DNA-binding</keyword>
<sequence>MRIGILAKAAGVSVPTIRYYESIGLLTPPARQGGQRIYASEDVKALSLIRHCRDLDFSLDETRDILASVQRRLPCSDTKSFAEQHLRSIRKRIAELRALEATMASLVSGCETTCCGSTAPDCVILQPGQVNCG</sequence>
<dbReference type="Pfam" id="PF13411">
    <property type="entry name" value="MerR_1"/>
    <property type="match status" value="1"/>
</dbReference>
<organism evidence="3 4">
    <name type="scientific">Bradyrhizobium rifense</name>
    <dbReference type="NCBI Taxonomy" id="515499"/>
    <lineage>
        <taxon>Bacteria</taxon>
        <taxon>Pseudomonadati</taxon>
        <taxon>Pseudomonadota</taxon>
        <taxon>Alphaproteobacteria</taxon>
        <taxon>Hyphomicrobiales</taxon>
        <taxon>Nitrobacteraceae</taxon>
        <taxon>Bradyrhizobium</taxon>
    </lineage>
</organism>
<feature type="domain" description="HTH merR-type" evidence="2">
    <location>
        <begin position="1"/>
        <end position="68"/>
    </location>
</feature>
<dbReference type="InterPro" id="IPR000551">
    <property type="entry name" value="MerR-type_HTH_dom"/>
</dbReference>
<dbReference type="InterPro" id="IPR009061">
    <property type="entry name" value="DNA-bd_dom_put_sf"/>
</dbReference>
<dbReference type="PANTHER" id="PTHR30204:SF92">
    <property type="entry name" value="HTH-TYPE TRANSCRIPTIONAL REGULATOR ZNTR"/>
    <property type="match status" value="1"/>
</dbReference>
<evidence type="ECO:0000313" key="4">
    <source>
        <dbReference type="Proteomes" id="UP000324758"/>
    </source>
</evidence>
<dbReference type="PANTHER" id="PTHR30204">
    <property type="entry name" value="REDOX-CYCLING DRUG-SENSING TRANSCRIPTIONAL ACTIVATOR SOXR"/>
    <property type="match status" value="1"/>
</dbReference>
<dbReference type="RefSeq" id="WP_148778212.1">
    <property type="nucleotide sequence ID" value="NZ_VSSS01000081.1"/>
</dbReference>
<dbReference type="EMBL" id="VSSS01000081">
    <property type="protein sequence ID" value="TYL86067.1"/>
    <property type="molecule type" value="Genomic_DNA"/>
</dbReference>
<comment type="caution">
    <text evidence="3">The sequence shown here is derived from an EMBL/GenBank/DDBJ whole genome shotgun (WGS) entry which is preliminary data.</text>
</comment>
<dbReference type="AlphaFoldDB" id="A0A5D3K439"/>
<dbReference type="OrthoDB" id="9802944at2"/>
<name>A0A5D3K439_9BRAD</name>
<evidence type="ECO:0000313" key="3">
    <source>
        <dbReference type="EMBL" id="TYL86067.1"/>
    </source>
</evidence>
<gene>
    <name evidence="3" type="ORF">FXB40_42505</name>
</gene>
<dbReference type="Proteomes" id="UP000324758">
    <property type="component" value="Unassembled WGS sequence"/>
</dbReference>
<dbReference type="GO" id="GO:0003677">
    <property type="term" value="F:DNA binding"/>
    <property type="evidence" value="ECO:0007669"/>
    <property type="project" value="UniProtKB-KW"/>
</dbReference>
<dbReference type="PRINTS" id="PR00040">
    <property type="entry name" value="HTHMERR"/>
</dbReference>
<dbReference type="SUPFAM" id="SSF46955">
    <property type="entry name" value="Putative DNA-binding domain"/>
    <property type="match status" value="1"/>
</dbReference>
<accession>A0A5D3K439</accession>
<dbReference type="InterPro" id="IPR047057">
    <property type="entry name" value="MerR_fam"/>
</dbReference>
<reference evidence="3 4" key="1">
    <citation type="submission" date="2019-08" db="EMBL/GenBank/DDBJ databases">
        <title>Bradyrhizobium hipponensis sp. nov., a rhizobium isolated from a Lupinus angustifolius root nodule in Tunisia.</title>
        <authorList>
            <person name="Off K."/>
            <person name="Rejili M."/>
            <person name="Mars M."/>
            <person name="Brachmann A."/>
            <person name="Marin M."/>
        </authorList>
    </citation>
    <scope>NUCLEOTIDE SEQUENCE [LARGE SCALE GENOMIC DNA]</scope>
    <source>
        <strain evidence="3 4">CTAW71</strain>
    </source>
</reference>
<dbReference type="Gene3D" id="1.10.1660.10">
    <property type="match status" value="1"/>
</dbReference>
<dbReference type="PROSITE" id="PS00552">
    <property type="entry name" value="HTH_MERR_1"/>
    <property type="match status" value="1"/>
</dbReference>
<evidence type="ECO:0000256" key="1">
    <source>
        <dbReference type="ARBA" id="ARBA00023125"/>
    </source>
</evidence>
<dbReference type="PROSITE" id="PS50937">
    <property type="entry name" value="HTH_MERR_2"/>
    <property type="match status" value="1"/>
</dbReference>
<dbReference type="SMART" id="SM00422">
    <property type="entry name" value="HTH_MERR"/>
    <property type="match status" value="1"/>
</dbReference>